<dbReference type="PANTHER" id="PTHR30146">
    <property type="entry name" value="LACI-RELATED TRANSCRIPTIONAL REPRESSOR"/>
    <property type="match status" value="1"/>
</dbReference>
<dbReference type="RefSeq" id="WP_188123817.1">
    <property type="nucleotide sequence ID" value="NZ_BOMP01000169.1"/>
</dbReference>
<dbReference type="InterPro" id="IPR000843">
    <property type="entry name" value="HTH_LacI"/>
</dbReference>
<dbReference type="Pfam" id="PF00356">
    <property type="entry name" value="LacI"/>
    <property type="match status" value="1"/>
</dbReference>
<gene>
    <name evidence="6" type="ORF">Alo02nite_85710</name>
    <name evidence="7" type="ORF">BJ964_006010</name>
</gene>
<name>A0A7W7MIT9_9ACTN</name>
<dbReference type="PROSITE" id="PS50932">
    <property type="entry name" value="HTH_LACI_2"/>
    <property type="match status" value="1"/>
</dbReference>
<feature type="compositionally biased region" description="Basic and acidic residues" evidence="4">
    <location>
        <begin position="320"/>
        <end position="330"/>
    </location>
</feature>
<organism evidence="7 8">
    <name type="scientific">Actinoplanes lobatus</name>
    <dbReference type="NCBI Taxonomy" id="113568"/>
    <lineage>
        <taxon>Bacteria</taxon>
        <taxon>Bacillati</taxon>
        <taxon>Actinomycetota</taxon>
        <taxon>Actinomycetes</taxon>
        <taxon>Micromonosporales</taxon>
        <taxon>Micromonosporaceae</taxon>
        <taxon>Actinoplanes</taxon>
    </lineage>
</organism>
<evidence type="ECO:0000256" key="2">
    <source>
        <dbReference type="ARBA" id="ARBA00023125"/>
    </source>
</evidence>
<accession>A0A7W7MIT9</accession>
<dbReference type="SUPFAM" id="SSF53822">
    <property type="entry name" value="Periplasmic binding protein-like I"/>
    <property type="match status" value="1"/>
</dbReference>
<evidence type="ECO:0000259" key="5">
    <source>
        <dbReference type="PROSITE" id="PS50932"/>
    </source>
</evidence>
<dbReference type="SMART" id="SM00354">
    <property type="entry name" value="HTH_LACI"/>
    <property type="match status" value="1"/>
</dbReference>
<feature type="region of interest" description="Disordered" evidence="4">
    <location>
        <begin position="309"/>
        <end position="337"/>
    </location>
</feature>
<evidence type="ECO:0000313" key="6">
    <source>
        <dbReference type="EMBL" id="GIE45673.1"/>
    </source>
</evidence>
<dbReference type="InterPro" id="IPR028082">
    <property type="entry name" value="Peripla_BP_I"/>
</dbReference>
<dbReference type="CDD" id="cd01392">
    <property type="entry name" value="HTH_LacI"/>
    <property type="match status" value="1"/>
</dbReference>
<dbReference type="Gene3D" id="3.40.50.2300">
    <property type="match status" value="2"/>
</dbReference>
<comment type="caution">
    <text evidence="7">The sequence shown here is derived from an EMBL/GenBank/DDBJ whole genome shotgun (WGS) entry which is preliminary data.</text>
</comment>
<dbReference type="SUPFAM" id="SSF47413">
    <property type="entry name" value="lambda repressor-like DNA-binding domains"/>
    <property type="match status" value="1"/>
</dbReference>
<evidence type="ECO:0000256" key="1">
    <source>
        <dbReference type="ARBA" id="ARBA00023015"/>
    </source>
</evidence>
<evidence type="ECO:0000313" key="7">
    <source>
        <dbReference type="EMBL" id="MBB4751849.1"/>
    </source>
</evidence>
<keyword evidence="2 7" id="KW-0238">DNA-binding</keyword>
<protein>
    <submittedName>
        <fullName evidence="7">DNA-binding LacI/PurR family transcriptional regulator</fullName>
    </submittedName>
    <submittedName>
        <fullName evidence="6">LacI family transcriptional regulator</fullName>
    </submittedName>
</protein>
<dbReference type="Gene3D" id="1.10.260.40">
    <property type="entry name" value="lambda repressor-like DNA-binding domains"/>
    <property type="match status" value="1"/>
</dbReference>
<keyword evidence="3" id="KW-0804">Transcription</keyword>
<keyword evidence="9" id="KW-1185">Reference proteome</keyword>
<dbReference type="PANTHER" id="PTHR30146:SF153">
    <property type="entry name" value="LACTOSE OPERON REPRESSOR"/>
    <property type="match status" value="1"/>
</dbReference>
<feature type="domain" description="HTH lacI-type" evidence="5">
    <location>
        <begin position="5"/>
        <end position="61"/>
    </location>
</feature>
<dbReference type="Proteomes" id="UP000590511">
    <property type="component" value="Unassembled WGS sequence"/>
</dbReference>
<reference evidence="6 9" key="2">
    <citation type="submission" date="2021-01" db="EMBL/GenBank/DDBJ databases">
        <title>Whole genome shotgun sequence of Actinoplanes lobatus NBRC 12513.</title>
        <authorList>
            <person name="Komaki H."/>
            <person name="Tamura T."/>
        </authorList>
    </citation>
    <scope>NUCLEOTIDE SEQUENCE [LARGE SCALE GENOMIC DNA]</scope>
    <source>
        <strain evidence="6 9">NBRC 12513</strain>
    </source>
</reference>
<reference evidence="7 8" key="1">
    <citation type="submission" date="2020-08" db="EMBL/GenBank/DDBJ databases">
        <title>Sequencing the genomes of 1000 actinobacteria strains.</title>
        <authorList>
            <person name="Klenk H.-P."/>
        </authorList>
    </citation>
    <scope>NUCLEOTIDE SEQUENCE [LARGE SCALE GENOMIC DNA]</scope>
    <source>
        <strain evidence="7 8">DSM 43150</strain>
    </source>
</reference>
<evidence type="ECO:0000256" key="4">
    <source>
        <dbReference type="SAM" id="MobiDB-lite"/>
    </source>
</evidence>
<evidence type="ECO:0000313" key="9">
    <source>
        <dbReference type="Proteomes" id="UP000631312"/>
    </source>
</evidence>
<proteinExistence type="predicted"/>
<dbReference type="Proteomes" id="UP000631312">
    <property type="component" value="Unassembled WGS sequence"/>
</dbReference>
<dbReference type="EMBL" id="BOMP01000169">
    <property type="protein sequence ID" value="GIE45673.1"/>
    <property type="molecule type" value="Genomic_DNA"/>
</dbReference>
<dbReference type="InterPro" id="IPR046335">
    <property type="entry name" value="LacI/GalR-like_sensor"/>
</dbReference>
<sequence length="337" mass="35732">MAARVTSSDVAALAGVSRATVSYVLTGNSRQTIPTETRERVRAAAAQLGYRVNAHARALVRGRSSLVLLILPDLPGTDVRSHFVGRATARIAADGYSLVLWTAGQGESLEALLENLTPAAVLTLFEPPKQDTAVLRAAGIPYFCASTDAETSANDVDAATGRLQVRHLAGAGHLRIGFLTTSDHRLQRFAAGRVDGARRMAAELGLPELVVHAVPDAGPARLAETQAVLRRWRQGPAPVTALCCYNDNYAALANRAAHLENIDIPGELSLIGVDDDEMSAFLDPPLTTVIIDIEGVADHLVAGFNHRLGAGPEPGPAPRPRIEVLPRESVARLSPEP</sequence>
<keyword evidence="1" id="KW-0805">Transcription regulation</keyword>
<dbReference type="InterPro" id="IPR010982">
    <property type="entry name" value="Lambda_DNA-bd_dom_sf"/>
</dbReference>
<dbReference type="AlphaFoldDB" id="A0A7W7MIT9"/>
<dbReference type="GO" id="GO:0000976">
    <property type="term" value="F:transcription cis-regulatory region binding"/>
    <property type="evidence" value="ECO:0007669"/>
    <property type="project" value="TreeGrafter"/>
</dbReference>
<dbReference type="GO" id="GO:0003700">
    <property type="term" value="F:DNA-binding transcription factor activity"/>
    <property type="evidence" value="ECO:0007669"/>
    <property type="project" value="TreeGrafter"/>
</dbReference>
<dbReference type="EMBL" id="JACHNC010000001">
    <property type="protein sequence ID" value="MBB4751849.1"/>
    <property type="molecule type" value="Genomic_DNA"/>
</dbReference>
<dbReference type="Pfam" id="PF13377">
    <property type="entry name" value="Peripla_BP_3"/>
    <property type="match status" value="1"/>
</dbReference>
<evidence type="ECO:0000313" key="8">
    <source>
        <dbReference type="Proteomes" id="UP000590511"/>
    </source>
</evidence>
<evidence type="ECO:0000256" key="3">
    <source>
        <dbReference type="ARBA" id="ARBA00023163"/>
    </source>
</evidence>